<evidence type="ECO:0000256" key="1">
    <source>
        <dbReference type="ARBA" id="ARBA00001974"/>
    </source>
</evidence>
<evidence type="ECO:0000256" key="3">
    <source>
        <dbReference type="ARBA" id="ARBA00022630"/>
    </source>
</evidence>
<dbReference type="OMA" id="IHPWFWS"/>
<feature type="compositionally biased region" description="Polar residues" evidence="6">
    <location>
        <begin position="1"/>
        <end position="11"/>
    </location>
</feature>
<evidence type="ECO:0000256" key="2">
    <source>
        <dbReference type="ARBA" id="ARBA00010989"/>
    </source>
</evidence>
<dbReference type="EMBL" id="CP090165">
    <property type="protein sequence ID" value="UJO14884.1"/>
    <property type="molecule type" value="Genomic_DNA"/>
</dbReference>
<evidence type="ECO:0000256" key="4">
    <source>
        <dbReference type="ARBA" id="ARBA00022827"/>
    </source>
</evidence>
<dbReference type="Gene3D" id="3.30.9.10">
    <property type="entry name" value="D-Amino Acid Oxidase, subunit A, domain 2"/>
    <property type="match status" value="1"/>
</dbReference>
<keyword evidence="3" id="KW-0285">Flavoprotein</keyword>
<sequence>MSTNTVINQRNKYPDGRVQPSGTAPRIKRIERDNPFEGKDEPTVLIVGGGTFGVSTAYHLAHVYQDPSKVTVIDRSPSPPYPAAAIDINRVIRTDYPNQLYCNLAHESIHPWFWSGELGPTFNKVGWFMFNEEGSDIASRICETFTERGSNWAEDVQLNELGNRFDGILSQTETKGFTHAYFNPESGWVNAAVATHNFITAAEKRGVRRVTADATELLYDSSTGRIKGVRTADGGTYLADKVILATGAWTSLLMSPIEDVLDIADKDRIETQARATGTVSAYYRLSVDETAKLTKAKMPVIVYGGNGEIFPPSKENQLLKVSNSRTTFTNTTTTKSGHKISVPKVDQYNVPDSIKRETEAIMSSKVLPEYVRGKKPDYWRICYDTQTPTEDLLMCKHPNAKLDNLYLALGGSFHSYKFMPVVGKYMLNILHGESNGPEKDKAWGWKSAADWNDVREFGLLSGRAVAKVELKDLESGRCKL</sequence>
<comment type="similarity">
    <text evidence="2">Belongs to the MSOX/MTOX family.</text>
</comment>
<reference evidence="8" key="2">
    <citation type="journal article" date="2022" name="Microb. Genom.">
        <title>A chromosome-scale genome assembly of the tomato pathogen Cladosporium fulvum reveals a compartmentalized genome architecture and the presence of a dispensable chromosome.</title>
        <authorList>
            <person name="Zaccaron A.Z."/>
            <person name="Chen L.H."/>
            <person name="Samaras A."/>
            <person name="Stergiopoulos I."/>
        </authorList>
    </citation>
    <scope>NUCLEOTIDE SEQUENCE</scope>
    <source>
        <strain evidence="8">Race5_Kim</strain>
    </source>
</reference>
<dbReference type="InterPro" id="IPR045170">
    <property type="entry name" value="MTOX"/>
</dbReference>
<dbReference type="GO" id="GO:0051698">
    <property type="term" value="F:saccharopine oxidase activity"/>
    <property type="evidence" value="ECO:0007669"/>
    <property type="project" value="TreeGrafter"/>
</dbReference>
<dbReference type="PANTHER" id="PTHR10961">
    <property type="entry name" value="PEROXISOMAL SARCOSINE OXIDASE"/>
    <property type="match status" value="1"/>
</dbReference>
<keyword evidence="4" id="KW-0274">FAD</keyword>
<accession>A0A9Q8LCJ7</accession>
<feature type="domain" description="FAD dependent oxidoreductase" evidence="7">
    <location>
        <begin position="44"/>
        <end position="426"/>
    </location>
</feature>
<dbReference type="GeneID" id="71988193"/>
<dbReference type="OrthoDB" id="2219495at2759"/>
<dbReference type="Proteomes" id="UP000756132">
    <property type="component" value="Chromosome 3"/>
</dbReference>
<keyword evidence="5" id="KW-0560">Oxidoreductase</keyword>
<dbReference type="KEGG" id="ffu:CLAFUR5_08315"/>
<comment type="cofactor">
    <cofactor evidence="1">
        <name>FAD</name>
        <dbReference type="ChEBI" id="CHEBI:57692"/>
    </cofactor>
</comment>
<feature type="region of interest" description="Disordered" evidence="6">
    <location>
        <begin position="1"/>
        <end position="23"/>
    </location>
</feature>
<evidence type="ECO:0000313" key="9">
    <source>
        <dbReference type="Proteomes" id="UP000756132"/>
    </source>
</evidence>
<dbReference type="RefSeq" id="XP_047759250.1">
    <property type="nucleotide sequence ID" value="XM_047907463.1"/>
</dbReference>
<dbReference type="SUPFAM" id="SSF51905">
    <property type="entry name" value="FAD/NAD(P)-binding domain"/>
    <property type="match status" value="1"/>
</dbReference>
<dbReference type="Gene3D" id="3.50.50.60">
    <property type="entry name" value="FAD/NAD(P)-binding domain"/>
    <property type="match status" value="1"/>
</dbReference>
<organism evidence="8 9">
    <name type="scientific">Passalora fulva</name>
    <name type="common">Tomato leaf mold</name>
    <name type="synonym">Cladosporium fulvum</name>
    <dbReference type="NCBI Taxonomy" id="5499"/>
    <lineage>
        <taxon>Eukaryota</taxon>
        <taxon>Fungi</taxon>
        <taxon>Dikarya</taxon>
        <taxon>Ascomycota</taxon>
        <taxon>Pezizomycotina</taxon>
        <taxon>Dothideomycetes</taxon>
        <taxon>Dothideomycetidae</taxon>
        <taxon>Mycosphaerellales</taxon>
        <taxon>Mycosphaerellaceae</taxon>
        <taxon>Fulvia</taxon>
    </lineage>
</organism>
<evidence type="ECO:0000256" key="6">
    <source>
        <dbReference type="SAM" id="MobiDB-lite"/>
    </source>
</evidence>
<dbReference type="AlphaFoldDB" id="A0A9Q8LCJ7"/>
<dbReference type="GO" id="GO:0008115">
    <property type="term" value="F:sarcosine oxidase activity"/>
    <property type="evidence" value="ECO:0007669"/>
    <property type="project" value="TreeGrafter"/>
</dbReference>
<reference evidence="8" key="1">
    <citation type="submission" date="2021-12" db="EMBL/GenBank/DDBJ databases">
        <authorList>
            <person name="Zaccaron A."/>
            <person name="Stergiopoulos I."/>
        </authorList>
    </citation>
    <scope>NUCLEOTIDE SEQUENCE</scope>
    <source>
        <strain evidence="8">Race5_Kim</strain>
    </source>
</reference>
<dbReference type="InterPro" id="IPR036188">
    <property type="entry name" value="FAD/NAD-bd_sf"/>
</dbReference>
<dbReference type="InterPro" id="IPR006076">
    <property type="entry name" value="FAD-dep_OxRdtase"/>
</dbReference>
<evidence type="ECO:0000256" key="5">
    <source>
        <dbReference type="ARBA" id="ARBA00023002"/>
    </source>
</evidence>
<dbReference type="PANTHER" id="PTHR10961:SF37">
    <property type="entry name" value="FAD DEPENDENT OXIDOREDUCTASE DOMAIN-CONTAINING PROTEIN"/>
    <property type="match status" value="1"/>
</dbReference>
<dbReference type="GO" id="GO:0050660">
    <property type="term" value="F:flavin adenine dinucleotide binding"/>
    <property type="evidence" value="ECO:0007669"/>
    <property type="project" value="InterPro"/>
</dbReference>
<protein>
    <submittedName>
        <fullName evidence="8">L-pipecolate oxidase</fullName>
    </submittedName>
</protein>
<evidence type="ECO:0000313" key="8">
    <source>
        <dbReference type="EMBL" id="UJO14884.1"/>
    </source>
</evidence>
<proteinExistence type="inferred from homology"/>
<gene>
    <name evidence="8" type="ORF">CLAFUR5_08315</name>
</gene>
<dbReference type="Pfam" id="PF01266">
    <property type="entry name" value="DAO"/>
    <property type="match status" value="1"/>
</dbReference>
<name>A0A9Q8LCJ7_PASFU</name>
<keyword evidence="9" id="KW-1185">Reference proteome</keyword>
<evidence type="ECO:0000259" key="7">
    <source>
        <dbReference type="Pfam" id="PF01266"/>
    </source>
</evidence>